<feature type="transmembrane region" description="Helical" evidence="1">
    <location>
        <begin position="100"/>
        <end position="116"/>
    </location>
</feature>
<name>A0A644T9S1_9ZZZZ</name>
<evidence type="ECO:0000256" key="1">
    <source>
        <dbReference type="SAM" id="Phobius"/>
    </source>
</evidence>
<dbReference type="EMBL" id="VSSQ01000021">
    <property type="protein sequence ID" value="MPL63549.1"/>
    <property type="molecule type" value="Genomic_DNA"/>
</dbReference>
<organism evidence="2">
    <name type="scientific">bioreactor metagenome</name>
    <dbReference type="NCBI Taxonomy" id="1076179"/>
    <lineage>
        <taxon>unclassified sequences</taxon>
        <taxon>metagenomes</taxon>
        <taxon>ecological metagenomes</taxon>
    </lineage>
</organism>
<evidence type="ECO:0000313" key="2">
    <source>
        <dbReference type="EMBL" id="MPL63549.1"/>
    </source>
</evidence>
<accession>A0A644T9S1</accession>
<comment type="caution">
    <text evidence="2">The sequence shown here is derived from an EMBL/GenBank/DDBJ whole genome shotgun (WGS) entry which is preliminary data.</text>
</comment>
<reference evidence="2" key="1">
    <citation type="submission" date="2019-08" db="EMBL/GenBank/DDBJ databases">
        <authorList>
            <person name="Kucharzyk K."/>
            <person name="Murdoch R.W."/>
            <person name="Higgins S."/>
            <person name="Loffler F."/>
        </authorList>
    </citation>
    <scope>NUCLEOTIDE SEQUENCE</scope>
</reference>
<keyword evidence="1" id="KW-0472">Membrane</keyword>
<feature type="transmembrane region" description="Helical" evidence="1">
    <location>
        <begin position="72"/>
        <end position="94"/>
    </location>
</feature>
<keyword evidence="1" id="KW-0812">Transmembrane</keyword>
<protein>
    <recommendedName>
        <fullName evidence="3">Zinc-ribbon domain-containing protein</fullName>
    </recommendedName>
</protein>
<evidence type="ECO:0008006" key="3">
    <source>
        <dbReference type="Google" id="ProtNLM"/>
    </source>
</evidence>
<sequence>MLYCDFCGRKVYMNAKYCRHCGNLLQNKFNDTQPIPIVSESMLITSNQSKKAYKNYQNVWSRQIRRLSIKKYAVAFYLASIITTIGLIYVLATFKSVDEYQLLTGAWGFLLVMYFWRSAQ</sequence>
<gene>
    <name evidence="2" type="ORF">SDC9_09189</name>
</gene>
<dbReference type="AlphaFoldDB" id="A0A644T9S1"/>
<keyword evidence="1" id="KW-1133">Transmembrane helix</keyword>
<proteinExistence type="predicted"/>